<feature type="compositionally biased region" description="Polar residues" evidence="1">
    <location>
        <begin position="73"/>
        <end position="87"/>
    </location>
</feature>
<proteinExistence type="predicted"/>
<organism evidence="3 4">
    <name type="scientific">Streptomyces turgidiscabies (strain Car8)</name>
    <dbReference type="NCBI Taxonomy" id="698760"/>
    <lineage>
        <taxon>Bacteria</taxon>
        <taxon>Bacillati</taxon>
        <taxon>Actinomycetota</taxon>
        <taxon>Actinomycetes</taxon>
        <taxon>Kitasatosporales</taxon>
        <taxon>Streptomycetaceae</taxon>
        <taxon>Streptomyces</taxon>
    </lineage>
</organism>
<keyword evidence="4" id="KW-1185">Reference proteome</keyword>
<accession>L7EWE8</accession>
<dbReference type="GeneID" id="97407145"/>
<evidence type="ECO:0000313" key="3">
    <source>
        <dbReference type="EMBL" id="ELP63189.1"/>
    </source>
</evidence>
<feature type="region of interest" description="Disordered" evidence="1">
    <location>
        <begin position="67"/>
        <end position="87"/>
    </location>
</feature>
<reference evidence="3 4" key="1">
    <citation type="journal article" date="2011" name="Plasmid">
        <title>Streptomyces turgidiscabies Car8 contains a modular pathogenicity island that shares virulence genes with other actinobacterial plant pathogens.</title>
        <authorList>
            <person name="Huguet-Tapia J.C."/>
            <person name="Badger J.H."/>
            <person name="Loria R."/>
            <person name="Pettis G.S."/>
        </authorList>
    </citation>
    <scope>NUCLEOTIDE SEQUENCE [LARGE SCALE GENOMIC DNA]</scope>
    <source>
        <strain evidence="3 4">Car8</strain>
    </source>
</reference>
<gene>
    <name evidence="3" type="ORF">STRTUCAR8_00539</name>
</gene>
<evidence type="ECO:0000256" key="1">
    <source>
        <dbReference type="SAM" id="MobiDB-lite"/>
    </source>
</evidence>
<feature type="transmembrane region" description="Helical" evidence="2">
    <location>
        <begin position="45"/>
        <end position="66"/>
    </location>
</feature>
<evidence type="ECO:0000313" key="4">
    <source>
        <dbReference type="Proteomes" id="UP000010931"/>
    </source>
</evidence>
<protein>
    <submittedName>
        <fullName evidence="3">Uncharacterized protein</fullName>
    </submittedName>
</protein>
<name>L7EWE8_STRT8</name>
<feature type="transmembrane region" description="Helical" evidence="2">
    <location>
        <begin position="12"/>
        <end position="33"/>
    </location>
</feature>
<keyword evidence="2" id="KW-0812">Transmembrane</keyword>
<sequence>MVLPAAPEERAGTVAACYVLSYLAMSVPAVLAGSPTTWYGSKNAVLLYAGTAGVLALVALATATGAPTVTDAPRTSSTAPASKGSAS</sequence>
<dbReference type="RefSeq" id="WP_006381849.1">
    <property type="nucleotide sequence ID" value="NZ_AEJB01000533.1"/>
</dbReference>
<comment type="caution">
    <text evidence="3">The sequence shown here is derived from an EMBL/GenBank/DDBJ whole genome shotgun (WGS) entry which is preliminary data.</text>
</comment>
<keyword evidence="2" id="KW-0472">Membrane</keyword>
<evidence type="ECO:0000256" key="2">
    <source>
        <dbReference type="SAM" id="Phobius"/>
    </source>
</evidence>
<dbReference type="Proteomes" id="UP000010931">
    <property type="component" value="Unassembled WGS sequence"/>
</dbReference>
<dbReference type="PATRIC" id="fig|698760.3.peg.7902"/>
<keyword evidence="2" id="KW-1133">Transmembrane helix</keyword>
<dbReference type="AlphaFoldDB" id="L7EWE8"/>
<dbReference type="EMBL" id="AEJB01000533">
    <property type="protein sequence ID" value="ELP63189.1"/>
    <property type="molecule type" value="Genomic_DNA"/>
</dbReference>
<dbReference type="STRING" id="85558.T45_05136"/>